<evidence type="ECO:0000313" key="8">
    <source>
        <dbReference type="Proteomes" id="UP000774617"/>
    </source>
</evidence>
<dbReference type="Proteomes" id="UP000774617">
    <property type="component" value="Unassembled WGS sequence"/>
</dbReference>
<comment type="similarity">
    <text evidence="1">Belongs to the oxygen-dependent FAD-linked oxidoreductase family.</text>
</comment>
<evidence type="ECO:0000256" key="1">
    <source>
        <dbReference type="ARBA" id="ARBA00005466"/>
    </source>
</evidence>
<dbReference type="EMBL" id="JAGTJR010000019">
    <property type="protein sequence ID" value="KAH7045268.1"/>
    <property type="molecule type" value="Genomic_DNA"/>
</dbReference>
<gene>
    <name evidence="7" type="ORF">B0J12DRAFT_712025</name>
</gene>
<dbReference type="InterPro" id="IPR016166">
    <property type="entry name" value="FAD-bd_PCMH"/>
</dbReference>
<organism evidence="7 8">
    <name type="scientific">Macrophomina phaseolina</name>
    <dbReference type="NCBI Taxonomy" id="35725"/>
    <lineage>
        <taxon>Eukaryota</taxon>
        <taxon>Fungi</taxon>
        <taxon>Dikarya</taxon>
        <taxon>Ascomycota</taxon>
        <taxon>Pezizomycotina</taxon>
        <taxon>Dothideomycetes</taxon>
        <taxon>Dothideomycetes incertae sedis</taxon>
        <taxon>Botryosphaeriales</taxon>
        <taxon>Botryosphaeriaceae</taxon>
        <taxon>Macrophomina</taxon>
    </lineage>
</organism>
<name>A0ABQ8G5C8_9PEZI</name>
<reference evidence="7 8" key="1">
    <citation type="journal article" date="2021" name="Nat. Commun.">
        <title>Genetic determinants of endophytism in the Arabidopsis root mycobiome.</title>
        <authorList>
            <person name="Mesny F."/>
            <person name="Miyauchi S."/>
            <person name="Thiergart T."/>
            <person name="Pickel B."/>
            <person name="Atanasova L."/>
            <person name="Karlsson M."/>
            <person name="Huettel B."/>
            <person name="Barry K.W."/>
            <person name="Haridas S."/>
            <person name="Chen C."/>
            <person name="Bauer D."/>
            <person name="Andreopoulos W."/>
            <person name="Pangilinan J."/>
            <person name="LaButti K."/>
            <person name="Riley R."/>
            <person name="Lipzen A."/>
            <person name="Clum A."/>
            <person name="Drula E."/>
            <person name="Henrissat B."/>
            <person name="Kohler A."/>
            <person name="Grigoriev I.V."/>
            <person name="Martin F.M."/>
            <person name="Hacquard S."/>
        </authorList>
    </citation>
    <scope>NUCLEOTIDE SEQUENCE [LARGE SCALE GENOMIC DNA]</scope>
    <source>
        <strain evidence="7 8">MPI-SDFR-AT-0080</strain>
    </source>
</reference>
<comment type="caution">
    <text evidence="7">The sequence shown here is derived from an EMBL/GenBank/DDBJ whole genome shotgun (WGS) entry which is preliminary data.</text>
</comment>
<keyword evidence="8" id="KW-1185">Reference proteome</keyword>
<dbReference type="Pfam" id="PF01565">
    <property type="entry name" value="FAD_binding_4"/>
    <property type="match status" value="1"/>
</dbReference>
<dbReference type="InterPro" id="IPR006094">
    <property type="entry name" value="Oxid_FAD_bind_N"/>
</dbReference>
<evidence type="ECO:0000259" key="6">
    <source>
        <dbReference type="PROSITE" id="PS51387"/>
    </source>
</evidence>
<proteinExistence type="inferred from homology"/>
<keyword evidence="3" id="KW-0274">FAD</keyword>
<evidence type="ECO:0000313" key="7">
    <source>
        <dbReference type="EMBL" id="KAH7045268.1"/>
    </source>
</evidence>
<dbReference type="SUPFAM" id="SSF56176">
    <property type="entry name" value="FAD-binding/transporter-associated domain-like"/>
    <property type="match status" value="1"/>
</dbReference>
<sequence>MAPKCRFGLGRVLTVLVLPAIAAAAPNVTVAAGCQEACAILAQEFGTRLHYPTTDNVTFWDSKQAEVVPACRVEPTGSEDVASIIHTLVQTSCRFAIRSGGHTRERDDSNSDGGVTIDLRQIRTADVSTDRSRVRLGTGHTLVSAYSALEPYNLTFLGGRVDTVGVAGFTLGGGLSNLSPKFGLAMDNVFEYEVVLANSSIVTASETQNADLYWALRGGGGNNFGVVTYFTVRAVPQGLAWGGAKTYSDNQTSTILRELDQLTTVHTNDTDMAFWATYQYSSETDEFDWIVNQGYNPSVEYPPVFRGLNEIPSLSSTLRLDRLSNFSVEAAGPLPWPRRNLFASISHLPSLELEDQLLEIFRNESRSVQGVEGFSATSVTQPFFEGSVAAMKVRGGNPVSVEAGGPFTVKLLIFTWLNADDDVVVYRHADRWIERATAAATDAGLYHPYLYINYALRTQDPFAHFPAENVERLRSIQRSVDPTGIFTSQGLCRGYFKLL</sequence>
<evidence type="ECO:0000256" key="2">
    <source>
        <dbReference type="ARBA" id="ARBA00022630"/>
    </source>
</evidence>
<keyword evidence="5" id="KW-0732">Signal</keyword>
<evidence type="ECO:0000256" key="3">
    <source>
        <dbReference type="ARBA" id="ARBA00022827"/>
    </source>
</evidence>
<keyword evidence="4" id="KW-0560">Oxidoreductase</keyword>
<dbReference type="PANTHER" id="PTHR42973:SF13">
    <property type="entry name" value="FAD-BINDING PCMH-TYPE DOMAIN-CONTAINING PROTEIN"/>
    <property type="match status" value="1"/>
</dbReference>
<feature type="domain" description="FAD-binding PCMH-type" evidence="6">
    <location>
        <begin position="65"/>
        <end position="237"/>
    </location>
</feature>
<dbReference type="InterPro" id="IPR036318">
    <property type="entry name" value="FAD-bd_PCMH-like_sf"/>
</dbReference>
<dbReference type="InterPro" id="IPR016169">
    <property type="entry name" value="FAD-bd_PCMH_sub2"/>
</dbReference>
<accession>A0ABQ8G5C8</accession>
<evidence type="ECO:0000256" key="5">
    <source>
        <dbReference type="SAM" id="SignalP"/>
    </source>
</evidence>
<keyword evidence="2" id="KW-0285">Flavoprotein</keyword>
<dbReference type="PROSITE" id="PS51387">
    <property type="entry name" value="FAD_PCMH"/>
    <property type="match status" value="1"/>
</dbReference>
<evidence type="ECO:0000256" key="4">
    <source>
        <dbReference type="ARBA" id="ARBA00023002"/>
    </source>
</evidence>
<dbReference type="InterPro" id="IPR050416">
    <property type="entry name" value="FAD-linked_Oxidoreductase"/>
</dbReference>
<dbReference type="PROSITE" id="PS51257">
    <property type="entry name" value="PROKAR_LIPOPROTEIN"/>
    <property type="match status" value="1"/>
</dbReference>
<feature type="signal peptide" evidence="5">
    <location>
        <begin position="1"/>
        <end position="24"/>
    </location>
</feature>
<dbReference type="Gene3D" id="3.30.465.10">
    <property type="match status" value="1"/>
</dbReference>
<dbReference type="PANTHER" id="PTHR42973">
    <property type="entry name" value="BINDING OXIDOREDUCTASE, PUTATIVE (AFU_ORTHOLOGUE AFUA_1G17690)-RELATED"/>
    <property type="match status" value="1"/>
</dbReference>
<protein>
    <recommendedName>
        <fullName evidence="6">FAD-binding PCMH-type domain-containing protein</fullName>
    </recommendedName>
</protein>
<feature type="chain" id="PRO_5046734834" description="FAD-binding PCMH-type domain-containing protein" evidence="5">
    <location>
        <begin position="25"/>
        <end position="499"/>
    </location>
</feature>